<gene>
    <name evidence="2" type="primary">WBGene00272404</name>
</gene>
<evidence type="ECO:0000256" key="1">
    <source>
        <dbReference type="SAM" id="MobiDB-lite"/>
    </source>
</evidence>
<reference evidence="3" key="1">
    <citation type="journal article" date="2008" name="Nat. Genet.">
        <title>The Pristionchus pacificus genome provides a unique perspective on nematode lifestyle and parasitism.</title>
        <authorList>
            <person name="Dieterich C."/>
            <person name="Clifton S.W."/>
            <person name="Schuster L.N."/>
            <person name="Chinwalla A."/>
            <person name="Delehaunty K."/>
            <person name="Dinkelacker I."/>
            <person name="Fulton L."/>
            <person name="Fulton R."/>
            <person name="Godfrey J."/>
            <person name="Minx P."/>
            <person name="Mitreva M."/>
            <person name="Roeseler W."/>
            <person name="Tian H."/>
            <person name="Witte H."/>
            <person name="Yang S.P."/>
            <person name="Wilson R.K."/>
            <person name="Sommer R.J."/>
        </authorList>
    </citation>
    <scope>NUCLEOTIDE SEQUENCE [LARGE SCALE GENOMIC DNA]</scope>
    <source>
        <strain evidence="3">PS312</strain>
    </source>
</reference>
<dbReference type="OrthoDB" id="5850875at2759"/>
<dbReference type="EnsemblMetazoa" id="PPA34035.1">
    <property type="protein sequence ID" value="PPA34035.1"/>
    <property type="gene ID" value="WBGene00272404"/>
</dbReference>
<dbReference type="AlphaFoldDB" id="A0A2A6CEG2"/>
<protein>
    <submittedName>
        <fullName evidence="2">Uncharacterized protein</fullName>
    </submittedName>
</protein>
<evidence type="ECO:0000313" key="2">
    <source>
        <dbReference type="EnsemblMetazoa" id="PPA34035.1"/>
    </source>
</evidence>
<feature type="compositionally biased region" description="Polar residues" evidence="1">
    <location>
        <begin position="11"/>
        <end position="23"/>
    </location>
</feature>
<name>A0A2A6CEG2_PRIPA</name>
<reference evidence="2" key="2">
    <citation type="submission" date="2022-06" db="UniProtKB">
        <authorList>
            <consortium name="EnsemblMetazoa"/>
        </authorList>
    </citation>
    <scope>IDENTIFICATION</scope>
    <source>
        <strain evidence="2">PS312</strain>
    </source>
</reference>
<dbReference type="Proteomes" id="UP000005239">
    <property type="component" value="Unassembled WGS sequence"/>
</dbReference>
<feature type="compositionally biased region" description="Low complexity" evidence="1">
    <location>
        <begin position="106"/>
        <end position="119"/>
    </location>
</feature>
<sequence>MTLLNGLFSGSRPNSPGSTTTQRGTKRTAGEAVDVSIDELFRFCLKLRNDLDKQCEYSSRLEERICELTTKVDTFPPPVPTVPSSVSLPPPPRKEIPTVTVDDDMTGTSSSPTNGTPETTDPPSPSVESDHERSIVIARLPTDPERSPEEQVWNDYNQVVSLSSIIGFPVLPVSVYRMPPRNVDAAHTRLTKVVLPTRQHAKLLVKFASRVSKDTHFRGVFIRPSFPNRDDERRKTPSPRSGLNAPLRDPSQPRNRQHSQRNTRSRRDSVFTNASRVNRDPPPSGPVRQARPPHNQSRPPPLMNPIYRNPVPPTPMANGYSSPPVNGYSNPPVMPPFNPSFVPNFPYPNPYLNHISQFGAPPNYGMTGNCAPEANPDGKDHTEQKVIAMDDTEEKVIAQHDFSEATWREFKETQSATRNCTPSRRRLARSEIIRSQSDDFSEEMSSRFIIHFSFGAPEANPNGKDRTEEKVIAKDHTVEKSLRWNVKRKDSAATAHLQ</sequence>
<feature type="region of interest" description="Disordered" evidence="1">
    <location>
        <begin position="1"/>
        <end position="30"/>
    </location>
</feature>
<accession>A0A8R1YMN3</accession>
<feature type="region of interest" description="Disordered" evidence="1">
    <location>
        <begin position="74"/>
        <end position="132"/>
    </location>
</feature>
<feature type="compositionally biased region" description="Basic residues" evidence="1">
    <location>
        <begin position="255"/>
        <end position="264"/>
    </location>
</feature>
<feature type="region of interest" description="Disordered" evidence="1">
    <location>
        <begin position="221"/>
        <end position="318"/>
    </location>
</feature>
<proteinExistence type="predicted"/>
<organism evidence="2 3">
    <name type="scientific">Pristionchus pacificus</name>
    <name type="common">Parasitic nematode worm</name>
    <dbReference type="NCBI Taxonomy" id="54126"/>
    <lineage>
        <taxon>Eukaryota</taxon>
        <taxon>Metazoa</taxon>
        <taxon>Ecdysozoa</taxon>
        <taxon>Nematoda</taxon>
        <taxon>Chromadorea</taxon>
        <taxon>Rhabditida</taxon>
        <taxon>Rhabditina</taxon>
        <taxon>Diplogasteromorpha</taxon>
        <taxon>Diplogasteroidea</taxon>
        <taxon>Neodiplogasteridae</taxon>
        <taxon>Pristionchus</taxon>
    </lineage>
</organism>
<accession>A0A2A6CEG2</accession>
<evidence type="ECO:0000313" key="3">
    <source>
        <dbReference type="Proteomes" id="UP000005239"/>
    </source>
</evidence>
<keyword evidence="3" id="KW-1185">Reference proteome</keyword>